<dbReference type="AlphaFoldDB" id="A0A6L6PEH6"/>
<organism evidence="2 3">
    <name type="scientific">Duganella radicis</name>
    <dbReference type="NCBI Taxonomy" id="551988"/>
    <lineage>
        <taxon>Bacteria</taxon>
        <taxon>Pseudomonadati</taxon>
        <taxon>Pseudomonadota</taxon>
        <taxon>Betaproteobacteria</taxon>
        <taxon>Burkholderiales</taxon>
        <taxon>Oxalobacteraceae</taxon>
        <taxon>Telluria group</taxon>
        <taxon>Duganella</taxon>
    </lineage>
</organism>
<protein>
    <submittedName>
        <fullName evidence="2">HNH endonuclease</fullName>
    </submittedName>
</protein>
<dbReference type="GO" id="GO:0004519">
    <property type="term" value="F:endonuclease activity"/>
    <property type="evidence" value="ECO:0007669"/>
    <property type="project" value="UniProtKB-KW"/>
</dbReference>
<feature type="domain" description="HNH nuclease" evidence="1">
    <location>
        <begin position="153"/>
        <end position="206"/>
    </location>
</feature>
<evidence type="ECO:0000313" key="3">
    <source>
        <dbReference type="Proteomes" id="UP000475582"/>
    </source>
</evidence>
<reference evidence="2 3" key="1">
    <citation type="submission" date="2019-11" db="EMBL/GenBank/DDBJ databases">
        <title>Type strains purchased from KCTC, JCM and DSMZ.</title>
        <authorList>
            <person name="Lu H."/>
        </authorList>
    </citation>
    <scope>NUCLEOTIDE SEQUENCE [LARGE SCALE GENOMIC DNA]</scope>
    <source>
        <strain evidence="2 3">KCTC 22382</strain>
    </source>
</reference>
<sequence length="258" mass="28028">MNPLQRALIEKLGHDYGFEHVLASDAGCVVLASARHPANARVTVPPSGGYLLYLLADTPALLPEMNRTFGQESTAAGFVAKSEARLAAFLRRAAGLARALPSQAAQDYEASVATQLAQLPTGVKGTEVERLVRQRVGQQKFREAMLDYWGGACAVTGLALPEVLRASHAKPWSECESDAERLDVFNGFLLVANLDALFDRFLISFDDGGHILVSSRVGHVEQTRLGLVAGMTLRWLTDPHRNYLALHRARCGDLKPIA</sequence>
<evidence type="ECO:0000313" key="2">
    <source>
        <dbReference type="EMBL" id="MTV37017.1"/>
    </source>
</evidence>
<dbReference type="OrthoDB" id="9811869at2"/>
<accession>A0A6L6PEH6</accession>
<proteinExistence type="predicted"/>
<evidence type="ECO:0000259" key="1">
    <source>
        <dbReference type="Pfam" id="PF13391"/>
    </source>
</evidence>
<dbReference type="EMBL" id="WNKY01000003">
    <property type="protein sequence ID" value="MTV37017.1"/>
    <property type="molecule type" value="Genomic_DNA"/>
</dbReference>
<keyword evidence="2" id="KW-0255">Endonuclease</keyword>
<dbReference type="Pfam" id="PF13391">
    <property type="entry name" value="HNH_2"/>
    <property type="match status" value="1"/>
</dbReference>
<keyword evidence="3" id="KW-1185">Reference proteome</keyword>
<comment type="caution">
    <text evidence="2">The sequence shown here is derived from an EMBL/GenBank/DDBJ whole genome shotgun (WGS) entry which is preliminary data.</text>
</comment>
<dbReference type="RefSeq" id="WP_155462360.1">
    <property type="nucleotide sequence ID" value="NZ_WNKY01000003.1"/>
</dbReference>
<keyword evidence="2" id="KW-0378">Hydrolase</keyword>
<gene>
    <name evidence="2" type="ORF">GM676_05405</name>
</gene>
<dbReference type="InterPro" id="IPR003615">
    <property type="entry name" value="HNH_nuc"/>
</dbReference>
<name>A0A6L6PEH6_9BURK</name>
<keyword evidence="2" id="KW-0540">Nuclease</keyword>
<dbReference type="Proteomes" id="UP000475582">
    <property type="component" value="Unassembled WGS sequence"/>
</dbReference>